<evidence type="ECO:0000313" key="3">
    <source>
        <dbReference type="Proteomes" id="UP000187191"/>
    </source>
</evidence>
<dbReference type="Pfam" id="PF13560">
    <property type="entry name" value="HTH_31"/>
    <property type="match status" value="1"/>
</dbReference>
<dbReference type="Gene3D" id="1.10.260.40">
    <property type="entry name" value="lambda repressor-like DNA-binding domains"/>
    <property type="match status" value="1"/>
</dbReference>
<protein>
    <submittedName>
        <fullName evidence="2">Transcriptional regulator</fullName>
    </submittedName>
</protein>
<dbReference type="SUPFAM" id="SSF47413">
    <property type="entry name" value="lambda repressor-like DNA-binding domains"/>
    <property type="match status" value="1"/>
</dbReference>
<dbReference type="EMBL" id="CP015588">
    <property type="protein sequence ID" value="APY85482.1"/>
    <property type="molecule type" value="Genomic_DNA"/>
</dbReference>
<dbReference type="InterPro" id="IPR010982">
    <property type="entry name" value="Lambda_DNA-bd_dom_sf"/>
</dbReference>
<dbReference type="CDD" id="cd00093">
    <property type="entry name" value="HTH_XRE"/>
    <property type="match status" value="1"/>
</dbReference>
<dbReference type="SMART" id="SM00530">
    <property type="entry name" value="HTH_XRE"/>
    <property type="match status" value="1"/>
</dbReference>
<dbReference type="InterPro" id="IPR001387">
    <property type="entry name" value="Cro/C1-type_HTH"/>
</dbReference>
<dbReference type="PANTHER" id="PTHR35010">
    <property type="entry name" value="BLL4672 PROTEIN-RELATED"/>
    <property type="match status" value="1"/>
</dbReference>
<evidence type="ECO:0000313" key="2">
    <source>
        <dbReference type="EMBL" id="APY85482.1"/>
    </source>
</evidence>
<reference evidence="2 3" key="1">
    <citation type="submission" date="2016-05" db="EMBL/GenBank/DDBJ databases">
        <authorList>
            <person name="Gu J."/>
        </authorList>
    </citation>
    <scope>NUCLEOTIDE SEQUENCE [LARGE SCALE GENOMIC DNA]</scope>
    <source>
        <strain evidence="2 3">ACCC40021</strain>
    </source>
</reference>
<dbReference type="InterPro" id="IPR041413">
    <property type="entry name" value="MLTR_LBD"/>
</dbReference>
<evidence type="ECO:0000259" key="1">
    <source>
        <dbReference type="PROSITE" id="PS50943"/>
    </source>
</evidence>
<keyword evidence="3" id="KW-1185">Reference proteome</keyword>
<dbReference type="Proteomes" id="UP000187191">
    <property type="component" value="Chromosome"/>
</dbReference>
<dbReference type="PANTHER" id="PTHR35010:SF2">
    <property type="entry name" value="BLL4672 PROTEIN"/>
    <property type="match status" value="1"/>
</dbReference>
<dbReference type="Gene3D" id="3.30.450.180">
    <property type="match status" value="1"/>
</dbReference>
<proteinExistence type="predicted"/>
<dbReference type="PROSITE" id="PS50943">
    <property type="entry name" value="HTH_CROC1"/>
    <property type="match status" value="1"/>
</dbReference>
<organism evidence="2 3">
    <name type="scientific">Streptomyces alfalfae</name>
    <dbReference type="NCBI Taxonomy" id="1642299"/>
    <lineage>
        <taxon>Bacteria</taxon>
        <taxon>Bacillati</taxon>
        <taxon>Actinomycetota</taxon>
        <taxon>Actinomycetes</taxon>
        <taxon>Kitasatosporales</taxon>
        <taxon>Streptomycetaceae</taxon>
        <taxon>Streptomyces</taxon>
    </lineage>
</organism>
<sequence>MVVSGHRSSGNDGGRTPADRYAGFGSLLYRWRKDARVTQVQAGRALGMGERTYRDLEKGATPPRFTPAQCESLSTLLGLDTEERHALLLHNIGTNLIPPRGAGHPQLQQALRLLIDLQMPSPAYLCDQHWNIIAFNTVMAEWWPWVMRPGANLILWALTSTEARTQYQDWDQHASAYVRMLKFAEAVRANDGKLRELIETVKKAPDARRIWETEMAMGETRDGHDFRMNVPALGWQTVEVVSHVLYPASMPECRFVVITCVKGAEPQSGAFGGARDACTATTADQEDVEATQWYTQNRLAEAAAVRRQREPAAFERRRFVGSAAEAAALAGKHSVSMPAISAVVGPGVQLTLAPEQRTVVWAVKEAPDSWSVTQVTPATVVAGIPRDVMLGGCLPEVLQLVRAAMPTQDEAAAARVKQLLHERTVEQQLLQKVLHMIEGVGTGEPDDLQPD</sequence>
<name>A0ABN4VHU0_9ACTN</name>
<dbReference type="Pfam" id="PF17765">
    <property type="entry name" value="MLTR_LBD"/>
    <property type="match status" value="1"/>
</dbReference>
<feature type="domain" description="HTH cro/C1-type" evidence="1">
    <location>
        <begin position="28"/>
        <end position="84"/>
    </location>
</feature>
<accession>A0ABN4VHU0</accession>
<gene>
    <name evidence="2" type="ORF">A7J05_06925</name>
</gene>